<gene>
    <name evidence="3" type="ORF">GCM10009727_28640</name>
</gene>
<keyword evidence="2" id="KW-0812">Transmembrane</keyword>
<feature type="transmembrane region" description="Helical" evidence="2">
    <location>
        <begin position="56"/>
        <end position="74"/>
    </location>
</feature>
<keyword evidence="2" id="KW-1133">Transmembrane helix</keyword>
<protein>
    <recommendedName>
        <fullName evidence="5">SpdD protein</fullName>
    </recommendedName>
</protein>
<keyword evidence="4" id="KW-1185">Reference proteome</keyword>
<evidence type="ECO:0000313" key="3">
    <source>
        <dbReference type="EMBL" id="GAA2134729.1"/>
    </source>
</evidence>
<feature type="region of interest" description="Disordered" evidence="1">
    <location>
        <begin position="1"/>
        <end position="27"/>
    </location>
</feature>
<evidence type="ECO:0000256" key="2">
    <source>
        <dbReference type="SAM" id="Phobius"/>
    </source>
</evidence>
<keyword evidence="2" id="KW-0472">Membrane</keyword>
<accession>A0ABN2Z050</accession>
<dbReference type="Proteomes" id="UP001501020">
    <property type="component" value="Unassembled WGS sequence"/>
</dbReference>
<evidence type="ECO:0000256" key="1">
    <source>
        <dbReference type="SAM" id="MobiDB-lite"/>
    </source>
</evidence>
<feature type="transmembrane region" description="Helical" evidence="2">
    <location>
        <begin position="32"/>
        <end position="50"/>
    </location>
</feature>
<sequence>MGGRPDPVPKYRDGGRTDMRARPNQAEPKPLISTRALLIVLVAAGAAALTALAPQAAIPIGVGVGVVTLLAQIVKD</sequence>
<reference evidence="3 4" key="1">
    <citation type="journal article" date="2019" name="Int. J. Syst. Evol. Microbiol.">
        <title>The Global Catalogue of Microorganisms (GCM) 10K type strain sequencing project: providing services to taxonomists for standard genome sequencing and annotation.</title>
        <authorList>
            <consortium name="The Broad Institute Genomics Platform"/>
            <consortium name="The Broad Institute Genome Sequencing Center for Infectious Disease"/>
            <person name="Wu L."/>
            <person name="Ma J."/>
        </authorList>
    </citation>
    <scope>NUCLEOTIDE SEQUENCE [LARGE SCALE GENOMIC DNA]</scope>
    <source>
        <strain evidence="3 4">JCM 13850</strain>
    </source>
</reference>
<organism evidence="3 4">
    <name type="scientific">Actinomadura napierensis</name>
    <dbReference type="NCBI Taxonomy" id="267854"/>
    <lineage>
        <taxon>Bacteria</taxon>
        <taxon>Bacillati</taxon>
        <taxon>Actinomycetota</taxon>
        <taxon>Actinomycetes</taxon>
        <taxon>Streptosporangiales</taxon>
        <taxon>Thermomonosporaceae</taxon>
        <taxon>Actinomadura</taxon>
    </lineage>
</organism>
<evidence type="ECO:0000313" key="4">
    <source>
        <dbReference type="Proteomes" id="UP001501020"/>
    </source>
</evidence>
<evidence type="ECO:0008006" key="5">
    <source>
        <dbReference type="Google" id="ProtNLM"/>
    </source>
</evidence>
<proteinExistence type="predicted"/>
<name>A0ABN2Z050_9ACTN</name>
<comment type="caution">
    <text evidence="3">The sequence shown here is derived from an EMBL/GenBank/DDBJ whole genome shotgun (WGS) entry which is preliminary data.</text>
</comment>
<dbReference type="EMBL" id="BAAAMR010000021">
    <property type="protein sequence ID" value="GAA2134729.1"/>
    <property type="molecule type" value="Genomic_DNA"/>
</dbReference>
<feature type="compositionally biased region" description="Basic and acidic residues" evidence="1">
    <location>
        <begin position="7"/>
        <end position="21"/>
    </location>
</feature>